<dbReference type="PROSITE" id="PS50850">
    <property type="entry name" value="MFS"/>
    <property type="match status" value="1"/>
</dbReference>
<dbReference type="Proteomes" id="UP000013201">
    <property type="component" value="Unassembled WGS sequence"/>
</dbReference>
<keyword evidence="2 4" id="KW-1133">Transmembrane helix</keyword>
<evidence type="ECO:0000259" key="5">
    <source>
        <dbReference type="PROSITE" id="PS50850"/>
    </source>
</evidence>
<feature type="transmembrane region" description="Helical" evidence="4">
    <location>
        <begin position="350"/>
        <end position="374"/>
    </location>
</feature>
<dbReference type="EMBL" id="CAVK010000091">
    <property type="protein sequence ID" value="CCW17683.1"/>
    <property type="molecule type" value="Genomic_DNA"/>
</dbReference>
<sequence length="411" mass="42746">MTQAGALTAGAEWRRAPVLPIAAGLGYATSVIHIYGLGPYIEPISQSFGWSRTQTTIGLTLATLVQALFSIPIGLMVDRLGPRLFGLVGVLLTTSAFAMLGTANGDKTQWLMLWSLLALATLPVQATVWTSAVASRFAASRGLALAVTLCGASLAAALFPLLGSWLIAHHGWRTAAPMQAAIWVAIAFPMIFLFFRGAHDRRGKEVLAERPTLTGVTMGEGLRSSIYHRLLLASLLFTFTIIALVVHFVPILTSRGVSPMAAAGTAALVGLFSVIGRLGTGLLLDRFRASMVGASVFLLPAIGCLLLLVGGESWMAQAAAAAMVGLTLGAEVDVIVYLTTQHFGLKTFGGLYGGLLMALSIGTATGPLGASALFDATGDYGPFLWLTIALMAGSSLTLASLPRPAFATGGS</sequence>
<feature type="transmembrane region" description="Helical" evidence="4">
    <location>
        <begin position="109"/>
        <end position="130"/>
    </location>
</feature>
<dbReference type="AlphaFoldDB" id="N1MQJ7"/>
<reference evidence="7" key="2">
    <citation type="submission" date="2013-04" db="EMBL/GenBank/DDBJ databases">
        <title>Bisphenol A degrading Sphingobium sp. strain BiD32.</title>
        <authorList>
            <person name="Nielsen J.L."/>
            <person name="Zhou N.A."/>
            <person name="Kjeldal H."/>
        </authorList>
    </citation>
    <scope>NUCLEOTIDE SEQUENCE [LARGE SCALE GENOMIC DNA]</scope>
    <source>
        <strain evidence="7">BiD32</strain>
    </source>
</reference>
<evidence type="ECO:0000256" key="3">
    <source>
        <dbReference type="ARBA" id="ARBA00023136"/>
    </source>
</evidence>
<feature type="transmembrane region" description="Helical" evidence="4">
    <location>
        <begin position="84"/>
        <end position="103"/>
    </location>
</feature>
<dbReference type="PANTHER" id="PTHR11360:SF284">
    <property type="entry name" value="EG:103B4.3 PROTEIN-RELATED"/>
    <property type="match status" value="1"/>
</dbReference>
<name>N1MQJ7_9SPHN</name>
<reference evidence="6 7" key="1">
    <citation type="submission" date="2013-03" db="EMBL/GenBank/DDBJ databases">
        <authorList>
            <person name="Le V."/>
        </authorList>
    </citation>
    <scope>NUCLEOTIDE SEQUENCE [LARGE SCALE GENOMIC DNA]</scope>
    <source>
        <strain evidence="6 7">BiD32</strain>
    </source>
</reference>
<proteinExistence type="predicted"/>
<dbReference type="InterPro" id="IPR050327">
    <property type="entry name" value="Proton-linked_MCT"/>
</dbReference>
<evidence type="ECO:0000256" key="1">
    <source>
        <dbReference type="ARBA" id="ARBA00022692"/>
    </source>
</evidence>
<feature type="transmembrane region" description="Helical" evidence="4">
    <location>
        <begin position="380"/>
        <end position="401"/>
    </location>
</feature>
<keyword evidence="7" id="KW-1185">Reference proteome</keyword>
<dbReference type="OrthoDB" id="9796632at2"/>
<evidence type="ECO:0000256" key="4">
    <source>
        <dbReference type="SAM" id="Phobius"/>
    </source>
</evidence>
<evidence type="ECO:0000313" key="7">
    <source>
        <dbReference type="Proteomes" id="UP000013201"/>
    </source>
</evidence>
<dbReference type="SUPFAM" id="SSF103473">
    <property type="entry name" value="MFS general substrate transporter"/>
    <property type="match status" value="1"/>
</dbReference>
<dbReference type="Pfam" id="PF07690">
    <property type="entry name" value="MFS_1"/>
    <property type="match status" value="1"/>
</dbReference>
<feature type="transmembrane region" description="Helical" evidence="4">
    <location>
        <begin position="314"/>
        <end position="338"/>
    </location>
</feature>
<dbReference type="RefSeq" id="WP_006955370.1">
    <property type="nucleotide sequence ID" value="NZ_CAVK010000091.1"/>
</dbReference>
<feature type="transmembrane region" description="Helical" evidence="4">
    <location>
        <begin position="18"/>
        <end position="37"/>
    </location>
</feature>
<evidence type="ECO:0000256" key="2">
    <source>
        <dbReference type="ARBA" id="ARBA00022989"/>
    </source>
</evidence>
<dbReference type="InterPro" id="IPR020846">
    <property type="entry name" value="MFS_dom"/>
</dbReference>
<protein>
    <submittedName>
        <fullName evidence="6">Major facilitator superfamily MFS_1</fullName>
    </submittedName>
</protein>
<evidence type="ECO:0000313" key="6">
    <source>
        <dbReference type="EMBL" id="CCW17683.1"/>
    </source>
</evidence>
<comment type="caution">
    <text evidence="6">The sequence shown here is derived from an EMBL/GenBank/DDBJ whole genome shotgun (WGS) entry which is preliminary data.</text>
</comment>
<feature type="transmembrane region" description="Helical" evidence="4">
    <location>
        <begin position="257"/>
        <end position="275"/>
    </location>
</feature>
<accession>N1MQJ7</accession>
<feature type="transmembrane region" description="Helical" evidence="4">
    <location>
        <begin position="287"/>
        <end position="308"/>
    </location>
</feature>
<dbReference type="GO" id="GO:0022857">
    <property type="term" value="F:transmembrane transporter activity"/>
    <property type="evidence" value="ECO:0007669"/>
    <property type="project" value="InterPro"/>
</dbReference>
<feature type="domain" description="Major facilitator superfamily (MFS) profile" evidence="5">
    <location>
        <begin position="19"/>
        <end position="405"/>
    </location>
</feature>
<organism evidence="6 7">
    <name type="scientific">Sphingobium indicum BiD32</name>
    <dbReference type="NCBI Taxonomy" id="1301087"/>
    <lineage>
        <taxon>Bacteria</taxon>
        <taxon>Pseudomonadati</taxon>
        <taxon>Pseudomonadota</taxon>
        <taxon>Alphaproteobacteria</taxon>
        <taxon>Sphingomonadales</taxon>
        <taxon>Sphingomonadaceae</taxon>
        <taxon>Sphingobium</taxon>
    </lineage>
</organism>
<dbReference type="Gene3D" id="1.20.1250.20">
    <property type="entry name" value="MFS general substrate transporter like domains"/>
    <property type="match status" value="2"/>
</dbReference>
<dbReference type="InterPro" id="IPR011701">
    <property type="entry name" value="MFS"/>
</dbReference>
<dbReference type="PANTHER" id="PTHR11360">
    <property type="entry name" value="MONOCARBOXYLATE TRANSPORTER"/>
    <property type="match status" value="1"/>
</dbReference>
<keyword evidence="1 4" id="KW-0812">Transmembrane</keyword>
<feature type="transmembrane region" description="Helical" evidence="4">
    <location>
        <begin position="57"/>
        <end position="77"/>
    </location>
</feature>
<feature type="transmembrane region" description="Helical" evidence="4">
    <location>
        <begin position="142"/>
        <end position="168"/>
    </location>
</feature>
<gene>
    <name evidence="6" type="ORF">EBBID32_20300</name>
</gene>
<feature type="transmembrane region" description="Helical" evidence="4">
    <location>
        <begin position="230"/>
        <end position="251"/>
    </location>
</feature>
<keyword evidence="3 4" id="KW-0472">Membrane</keyword>
<dbReference type="InterPro" id="IPR036259">
    <property type="entry name" value="MFS_trans_sf"/>
</dbReference>
<feature type="transmembrane region" description="Helical" evidence="4">
    <location>
        <begin position="174"/>
        <end position="195"/>
    </location>
</feature>